<proteinExistence type="predicted"/>
<dbReference type="Gene3D" id="3.30.450.20">
    <property type="entry name" value="PAS domain"/>
    <property type="match status" value="4"/>
</dbReference>
<evidence type="ECO:0000259" key="20">
    <source>
        <dbReference type="PROSITE" id="PS50839"/>
    </source>
</evidence>
<evidence type="ECO:0000256" key="14">
    <source>
        <dbReference type="SAM" id="Coils"/>
    </source>
</evidence>
<evidence type="ECO:0000256" key="15">
    <source>
        <dbReference type="SAM" id="Phobius"/>
    </source>
</evidence>
<dbReference type="EMBL" id="CP004885">
    <property type="protein sequence ID" value="AGX87100.1"/>
    <property type="molecule type" value="Genomic_DNA"/>
</dbReference>
<dbReference type="InterPro" id="IPR000014">
    <property type="entry name" value="PAS"/>
</dbReference>
<keyword evidence="4 13" id="KW-0597">Phosphoprotein</keyword>
<dbReference type="EC" id="2.7.13.3" evidence="3"/>
<dbReference type="InterPro" id="IPR013655">
    <property type="entry name" value="PAS_fold_3"/>
</dbReference>
<dbReference type="SMART" id="SM01079">
    <property type="entry name" value="CHASE"/>
    <property type="match status" value="1"/>
</dbReference>
<reference evidence="21 22" key="1">
    <citation type="journal article" date="2013" name="Genome Biol.">
        <title>Genomic analysis reveals key aspects of prokaryotic symbiosis in the phototrophic consortium "Chlorochromatium aggregatum".</title>
        <authorList>
            <person name="Liu Z."/>
            <person name="Muller J."/>
            <person name="Li T."/>
            <person name="Alvey R.M."/>
            <person name="Vogl K."/>
            <person name="Frigaard N.U."/>
            <person name="Rockwell N.C."/>
            <person name="Boyd E.S."/>
            <person name="Tomsho L.P."/>
            <person name="Schuster S.C."/>
            <person name="Henke P."/>
            <person name="Rohde M."/>
            <person name="Overmann J."/>
            <person name="Bryant D.A."/>
        </authorList>
    </citation>
    <scope>NUCLEOTIDE SEQUENCE [LARGE SCALE GENOMIC DNA]</scope>
    <source>
        <strain evidence="21">CR</strain>
    </source>
</reference>
<feature type="transmembrane region" description="Helical" evidence="15">
    <location>
        <begin position="12"/>
        <end position="32"/>
    </location>
</feature>
<dbReference type="Gene3D" id="3.40.50.2300">
    <property type="match status" value="2"/>
</dbReference>
<dbReference type="PRINTS" id="PR00344">
    <property type="entry name" value="BCTRLSENSOR"/>
</dbReference>
<dbReference type="SMART" id="SM00448">
    <property type="entry name" value="REC"/>
    <property type="match status" value="2"/>
</dbReference>
<dbReference type="InterPro" id="IPR042240">
    <property type="entry name" value="CHASE_sf"/>
</dbReference>
<dbReference type="CDD" id="cd00130">
    <property type="entry name" value="PAS"/>
    <property type="match status" value="3"/>
</dbReference>
<keyword evidence="7" id="KW-0547">Nucleotide-binding</keyword>
<dbReference type="PROSITE" id="PS50839">
    <property type="entry name" value="CHASE"/>
    <property type="match status" value="1"/>
</dbReference>
<comment type="subcellular location">
    <subcellularLocation>
        <location evidence="2">Membrane</location>
    </subcellularLocation>
</comment>
<evidence type="ECO:0000256" key="7">
    <source>
        <dbReference type="ARBA" id="ARBA00022741"/>
    </source>
</evidence>
<feature type="domain" description="PAS" evidence="18">
    <location>
        <begin position="650"/>
        <end position="720"/>
    </location>
</feature>
<dbReference type="InterPro" id="IPR001610">
    <property type="entry name" value="PAC"/>
</dbReference>
<dbReference type="InterPro" id="IPR003594">
    <property type="entry name" value="HATPase_dom"/>
</dbReference>
<dbReference type="PROSITE" id="PS50113">
    <property type="entry name" value="PAC"/>
    <property type="match status" value="3"/>
</dbReference>
<keyword evidence="10 15" id="KW-1133">Transmembrane helix</keyword>
<dbReference type="Proteomes" id="UP000017184">
    <property type="component" value="Chromosome"/>
</dbReference>
<dbReference type="Pfam" id="PF00072">
    <property type="entry name" value="Response_reg"/>
    <property type="match status" value="1"/>
</dbReference>
<dbReference type="SMART" id="SM00387">
    <property type="entry name" value="HATPase_c"/>
    <property type="match status" value="1"/>
</dbReference>
<dbReference type="Gene3D" id="3.30.565.10">
    <property type="entry name" value="Histidine kinase-like ATPase, C-terminal domain"/>
    <property type="match status" value="1"/>
</dbReference>
<dbReference type="eggNOG" id="COG2202">
    <property type="taxonomic scope" value="Bacteria"/>
</dbReference>
<evidence type="ECO:0000256" key="11">
    <source>
        <dbReference type="ARBA" id="ARBA00023012"/>
    </source>
</evidence>
<dbReference type="InterPro" id="IPR001789">
    <property type="entry name" value="Sig_transdc_resp-reg_receiver"/>
</dbReference>
<feature type="domain" description="PAS" evidence="18">
    <location>
        <begin position="367"/>
        <end position="439"/>
    </location>
</feature>
<evidence type="ECO:0000259" key="19">
    <source>
        <dbReference type="PROSITE" id="PS50113"/>
    </source>
</evidence>
<feature type="domain" description="Histidine kinase" evidence="16">
    <location>
        <begin position="914"/>
        <end position="1134"/>
    </location>
</feature>
<evidence type="ECO:0000313" key="21">
    <source>
        <dbReference type="EMBL" id="AGX87100.1"/>
    </source>
</evidence>
<dbReference type="SUPFAM" id="SSF55874">
    <property type="entry name" value="ATPase domain of HSP90 chaperone/DNA topoisomerase II/histidine kinase"/>
    <property type="match status" value="1"/>
</dbReference>
<feature type="coiled-coil region" evidence="14">
    <location>
        <begin position="509"/>
        <end position="536"/>
    </location>
</feature>
<evidence type="ECO:0000256" key="9">
    <source>
        <dbReference type="ARBA" id="ARBA00022840"/>
    </source>
</evidence>
<dbReference type="Gene3D" id="1.10.287.130">
    <property type="match status" value="1"/>
</dbReference>
<comment type="catalytic activity">
    <reaction evidence="1">
        <text>ATP + protein L-histidine = ADP + protein N-phospho-L-histidine.</text>
        <dbReference type="EC" id="2.7.13.3"/>
    </reaction>
</comment>
<dbReference type="PANTHER" id="PTHR45339:SF1">
    <property type="entry name" value="HYBRID SIGNAL TRANSDUCTION HISTIDINE KINASE J"/>
    <property type="match status" value="1"/>
</dbReference>
<feature type="domain" description="Response regulatory" evidence="17">
    <location>
        <begin position="1154"/>
        <end position="1275"/>
    </location>
</feature>
<dbReference type="InterPro" id="IPR036097">
    <property type="entry name" value="HisK_dim/P_sf"/>
</dbReference>
<dbReference type="NCBIfam" id="TIGR00229">
    <property type="entry name" value="sensory_box"/>
    <property type="match status" value="3"/>
</dbReference>
<keyword evidence="5" id="KW-0808">Transferase</keyword>
<feature type="domain" description="PAC" evidence="19">
    <location>
        <begin position="443"/>
        <end position="496"/>
    </location>
</feature>
<dbReference type="Pfam" id="PF03924">
    <property type="entry name" value="CHASE"/>
    <property type="match status" value="1"/>
</dbReference>
<evidence type="ECO:0000259" key="16">
    <source>
        <dbReference type="PROSITE" id="PS50109"/>
    </source>
</evidence>
<dbReference type="SMART" id="SM00086">
    <property type="entry name" value="PAC"/>
    <property type="match status" value="3"/>
</dbReference>
<keyword evidence="8 21" id="KW-0418">Kinase</keyword>
<dbReference type="InterPro" id="IPR006189">
    <property type="entry name" value="CHASE_dom"/>
</dbReference>
<dbReference type="SUPFAM" id="SSF52172">
    <property type="entry name" value="CheY-like"/>
    <property type="match status" value="2"/>
</dbReference>
<dbReference type="eggNOG" id="COG0784">
    <property type="taxonomic scope" value="Bacteria"/>
</dbReference>
<dbReference type="Pfam" id="PF08447">
    <property type="entry name" value="PAS_3"/>
    <property type="match status" value="3"/>
</dbReference>
<dbReference type="InterPro" id="IPR011006">
    <property type="entry name" value="CheY-like_superfamily"/>
</dbReference>
<dbReference type="RefSeq" id="WP_022771919.1">
    <property type="nucleotide sequence ID" value="NC_022576.1"/>
</dbReference>
<dbReference type="CDD" id="cd16922">
    <property type="entry name" value="HATPase_EvgS-ArcB-TorS-like"/>
    <property type="match status" value="1"/>
</dbReference>
<dbReference type="FunFam" id="1.10.287.130:FF:000002">
    <property type="entry name" value="Two-component osmosensing histidine kinase"/>
    <property type="match status" value="1"/>
</dbReference>
<accession>U5N726</accession>
<dbReference type="InterPro" id="IPR005467">
    <property type="entry name" value="His_kinase_dom"/>
</dbReference>
<dbReference type="STRING" id="946483.Cenrod_1001"/>
<comment type="caution">
    <text evidence="13">Lacks conserved residue(s) required for the propagation of feature annotation.</text>
</comment>
<keyword evidence="14" id="KW-0175">Coiled coil</keyword>
<dbReference type="KEGG" id="cbx:Cenrod_1001"/>
<dbReference type="Pfam" id="PF00512">
    <property type="entry name" value="HisKA"/>
    <property type="match status" value="1"/>
</dbReference>
<keyword evidence="12 15" id="KW-0472">Membrane</keyword>
<feature type="transmembrane region" description="Helical" evidence="15">
    <location>
        <begin position="313"/>
        <end position="334"/>
    </location>
</feature>
<feature type="modified residue" description="4-aspartylphosphate" evidence="13">
    <location>
        <position position="1356"/>
    </location>
</feature>
<keyword evidence="6 15" id="KW-0812">Transmembrane</keyword>
<feature type="domain" description="PAS" evidence="18">
    <location>
        <begin position="539"/>
        <end position="575"/>
    </location>
</feature>
<dbReference type="InterPro" id="IPR003661">
    <property type="entry name" value="HisK_dim/P_dom"/>
</dbReference>
<evidence type="ECO:0000256" key="10">
    <source>
        <dbReference type="ARBA" id="ARBA00022989"/>
    </source>
</evidence>
<keyword evidence="11" id="KW-0902">Two-component regulatory system</keyword>
<dbReference type="InterPro" id="IPR036890">
    <property type="entry name" value="HATPase_C_sf"/>
</dbReference>
<dbReference type="Gene3D" id="3.30.450.350">
    <property type="entry name" value="CHASE domain"/>
    <property type="match status" value="1"/>
</dbReference>
<feature type="domain" description="Response regulatory" evidence="17">
    <location>
        <begin position="1301"/>
        <end position="1425"/>
    </location>
</feature>
<dbReference type="PROSITE" id="PS50110">
    <property type="entry name" value="RESPONSE_REGULATORY"/>
    <property type="match status" value="2"/>
</dbReference>
<protein>
    <recommendedName>
        <fullName evidence="3">histidine kinase</fullName>
        <ecNumber evidence="3">2.7.13.3</ecNumber>
    </recommendedName>
</protein>
<dbReference type="CDD" id="cd00082">
    <property type="entry name" value="HisKA"/>
    <property type="match status" value="1"/>
</dbReference>
<dbReference type="InterPro" id="IPR035965">
    <property type="entry name" value="PAS-like_dom_sf"/>
</dbReference>
<dbReference type="InterPro" id="IPR000700">
    <property type="entry name" value="PAS-assoc_C"/>
</dbReference>
<dbReference type="FunFam" id="3.30.565.10:FF:000078">
    <property type="entry name" value="Two-component sensor histidine kinase"/>
    <property type="match status" value="1"/>
</dbReference>
<evidence type="ECO:0000313" key="22">
    <source>
        <dbReference type="Proteomes" id="UP000017184"/>
    </source>
</evidence>
<dbReference type="CDD" id="cd17546">
    <property type="entry name" value="REC_hyHK_CKI1_RcsC-like"/>
    <property type="match status" value="1"/>
</dbReference>
<feature type="domain" description="CHASE" evidence="20">
    <location>
        <begin position="161"/>
        <end position="228"/>
    </location>
</feature>
<sequence>MNLLHRSFCRYLVTLPTVLVLLLGLVLTAVLWRSAVRVEQDRQREALQQHGAEIRSRIVDQLLAQAAMLQSFAPLVDRATVPTVPAQEPFHALYAHILHEPPTRGCGAVGYLEPLSAERFEQAGSLRRVTAAHYHVHATGNHDVYSLIQDRTSTTLRDEGGFEEHTLGQLRSALERARDTGEITLSPRLGHAIGERSATAFVLYAPVYDSASTTDSVLWRRAHLRGWVDLPMSMASWMGTLFPRGIPGIDLEIYDSATPWDGALLFDSAPDAIPNRGLRSVDTLRFGGRTWTLKLRALPEFATTATADRPMMIAALGATLSLLLACVVALFNLAKHRHSVAQSAIAPHAVLMPATQQETVQTLLQEYDARWQSAVQSMSDGLWIREPASGAMFVSDSCKRMLGMAQTDELDSVRDWEARIHPEDLPRVREALRDAEAGLHNPYFCQYRMRHQDGSYRWVFDRGVILRGFQPGESLRMIGSTSDISERQENTQESTQYRSHLESLVQEKTLSLQRSAETAQRALDELEQQKHVLDQHAIVTITDSLGRILYGNQKFTEICGYSQEEFLGKTHQLIHSGQHPKGFFRAMFDVVNQGSAWHGIVCNRAKDGHLFWVDTTVVAFQGPNGEPQRYFAVRTDVTEAKLIASELRASHQRLRTLIENLDDILFTMNTGGVFEYVSPQWTKIIGHEVEEVVGKHLACFIHPEDLPHCMTFMQKIVETGKPQGGVEYRVRAKDGSYQWGCANGSLLRDEATGTALLVGIGRNITQSKRNEEILRNTVSLLDAAIESTDYGILVIGNDGHITRTNQRFLTIWQIPPEFSSTPNRDIMLGYVAAKLAHPEQFLVHLEAMFGRPEGRGTATFELIDGRVVRVTSLPHRVGENIVGRVWSFDDITEIHRAELAARQANHAKSEFLSTMSHEIRTPMNGIIGMINLLLGTDLSNEQRDYTQTVHESSNTLLRIINDILDFSKIEAGKLDIETTDLPLVQVVEGTVDLLHAKAREKSLSLCSFIDPRISSHLRGDPTRLRQVLFNLVGNAIKFTNQGGVDIRVTRCPDSTTPMLRLAVRDSGIGIAADIQHKLFQSFTQADCSTARKYGGTGLGLAISKRLVQLMGGTIGIESAEGTGSVFWFTLPILREPTAQPTCPYGTLEPNAARCVLVVDDQPLDRDVLTSYLEAWGVAYAAADNSADAIQMMDSALRCQSPYSLVLVGLMQKDDASLAFAAEVRAISAHAQTRLVLLNPPNHLSRWDAARQQGYAACLIKPVHQAQLFDCLNGKTIADLTPRPVHPPVRIHHTRPGETHGRILLAEDNLVNQKVAMLQIREMGYTVHIVNNGHEAVLAVEATYAGETLPYDLILMDCQMPVLDGFDATQALRKLEAQNGRKTPILAMTASVMQEDRDRCRACGMDDFITKPIEPAKLRAVFEQWIQPHCEQPATDSEGAQE</sequence>
<dbReference type="SMART" id="SM00388">
    <property type="entry name" value="HisKA"/>
    <property type="match status" value="1"/>
</dbReference>
<evidence type="ECO:0000256" key="13">
    <source>
        <dbReference type="PROSITE-ProRule" id="PRU00169"/>
    </source>
</evidence>
<name>U5N726_9BURK</name>
<evidence type="ECO:0000256" key="6">
    <source>
        <dbReference type="ARBA" id="ARBA00022692"/>
    </source>
</evidence>
<evidence type="ECO:0000256" key="12">
    <source>
        <dbReference type="ARBA" id="ARBA00023136"/>
    </source>
</evidence>
<organism evidence="21 22">
    <name type="scientific">Candidatus Symbiobacter mobilis CR</name>
    <dbReference type="NCBI Taxonomy" id="946483"/>
    <lineage>
        <taxon>Bacteria</taxon>
        <taxon>Pseudomonadati</taxon>
        <taxon>Pseudomonadota</taxon>
        <taxon>Betaproteobacteria</taxon>
        <taxon>Burkholderiales</taxon>
        <taxon>Comamonadaceae</taxon>
    </lineage>
</organism>
<evidence type="ECO:0000256" key="4">
    <source>
        <dbReference type="ARBA" id="ARBA00022553"/>
    </source>
</evidence>
<dbReference type="InterPro" id="IPR004358">
    <property type="entry name" value="Sig_transdc_His_kin-like_C"/>
</dbReference>
<evidence type="ECO:0000256" key="8">
    <source>
        <dbReference type="ARBA" id="ARBA00022777"/>
    </source>
</evidence>
<dbReference type="PROSITE" id="PS50112">
    <property type="entry name" value="PAS"/>
    <property type="match status" value="3"/>
</dbReference>
<feature type="domain" description="PAC" evidence="19">
    <location>
        <begin position="724"/>
        <end position="776"/>
    </location>
</feature>
<keyword evidence="9" id="KW-0067">ATP-binding</keyword>
<evidence type="ECO:0000259" key="18">
    <source>
        <dbReference type="PROSITE" id="PS50112"/>
    </source>
</evidence>
<dbReference type="Pfam" id="PF02518">
    <property type="entry name" value="HATPase_c"/>
    <property type="match status" value="1"/>
</dbReference>
<gene>
    <name evidence="21" type="primary">barA</name>
    <name evidence="21" type="ORF">Cenrod_1001</name>
</gene>
<evidence type="ECO:0000256" key="1">
    <source>
        <dbReference type="ARBA" id="ARBA00000085"/>
    </source>
</evidence>
<dbReference type="eggNOG" id="COG2205">
    <property type="taxonomic scope" value="Bacteria"/>
</dbReference>
<dbReference type="SUPFAM" id="SSF47384">
    <property type="entry name" value="Homodimeric domain of signal transducing histidine kinase"/>
    <property type="match status" value="1"/>
</dbReference>
<dbReference type="SUPFAM" id="SSF55785">
    <property type="entry name" value="PYP-like sensor domain (PAS domain)"/>
    <property type="match status" value="4"/>
</dbReference>
<evidence type="ECO:0000256" key="3">
    <source>
        <dbReference type="ARBA" id="ARBA00012438"/>
    </source>
</evidence>
<evidence type="ECO:0000259" key="17">
    <source>
        <dbReference type="PROSITE" id="PS50110"/>
    </source>
</evidence>
<dbReference type="CDD" id="cd00156">
    <property type="entry name" value="REC"/>
    <property type="match status" value="1"/>
</dbReference>
<dbReference type="PATRIC" id="fig|946483.4.peg.1007"/>
<keyword evidence="22" id="KW-1185">Reference proteome</keyword>
<dbReference type="GO" id="GO:0000155">
    <property type="term" value="F:phosphorelay sensor kinase activity"/>
    <property type="evidence" value="ECO:0007669"/>
    <property type="project" value="InterPro"/>
</dbReference>
<feature type="domain" description="PAC" evidence="19">
    <location>
        <begin position="595"/>
        <end position="649"/>
    </location>
</feature>
<dbReference type="PANTHER" id="PTHR45339">
    <property type="entry name" value="HYBRID SIGNAL TRANSDUCTION HISTIDINE KINASE J"/>
    <property type="match status" value="1"/>
</dbReference>
<dbReference type="HOGENOM" id="CLU_251834_0_0_4"/>
<dbReference type="SMART" id="SM00091">
    <property type="entry name" value="PAS"/>
    <property type="match status" value="4"/>
</dbReference>
<dbReference type="GO" id="GO:0005524">
    <property type="term" value="F:ATP binding"/>
    <property type="evidence" value="ECO:0007669"/>
    <property type="project" value="UniProtKB-KW"/>
</dbReference>
<evidence type="ECO:0000256" key="2">
    <source>
        <dbReference type="ARBA" id="ARBA00004370"/>
    </source>
</evidence>
<evidence type="ECO:0000256" key="5">
    <source>
        <dbReference type="ARBA" id="ARBA00022679"/>
    </source>
</evidence>
<dbReference type="PROSITE" id="PS50109">
    <property type="entry name" value="HIS_KIN"/>
    <property type="match status" value="1"/>
</dbReference>
<dbReference type="GO" id="GO:0016020">
    <property type="term" value="C:membrane"/>
    <property type="evidence" value="ECO:0007669"/>
    <property type="project" value="UniProtKB-SubCell"/>
</dbReference>